<dbReference type="STRING" id="1029756.W911_02515"/>
<dbReference type="AlphaFoldDB" id="V5SH90"/>
<comment type="subcellular location">
    <subcellularLocation>
        <location evidence="1">Cell membrane</location>
        <topology evidence="1">Multi-pass membrane protein</topology>
    </subcellularLocation>
</comment>
<evidence type="ECO:0000256" key="7">
    <source>
        <dbReference type="ARBA" id="ARBA00022723"/>
    </source>
</evidence>
<feature type="transmembrane region" description="Helical" evidence="12">
    <location>
        <begin position="12"/>
        <end position="31"/>
    </location>
</feature>
<name>V5SH90_9HYPH</name>
<dbReference type="Gene3D" id="1.20.950.20">
    <property type="entry name" value="Transmembrane di-heme cytochromes, Chain C"/>
    <property type="match status" value="1"/>
</dbReference>
<dbReference type="PRINTS" id="PR00161">
    <property type="entry name" value="NIHGNASECYTB"/>
</dbReference>
<dbReference type="Pfam" id="PF01292">
    <property type="entry name" value="Ni_hydr_CYTB"/>
    <property type="match status" value="1"/>
</dbReference>
<evidence type="ECO:0000313" key="14">
    <source>
        <dbReference type="EMBL" id="AHB49857.1"/>
    </source>
</evidence>
<dbReference type="InterPro" id="IPR000516">
    <property type="entry name" value="Ni-dep_Hydgase_cyt-B"/>
</dbReference>
<dbReference type="HOGENOM" id="CLU_1413454_0_0_5"/>
<comment type="similarity">
    <text evidence="2">Belongs to the HupC/HyaC/HydC family.</text>
</comment>
<feature type="transmembrane region" description="Helical" evidence="12">
    <location>
        <begin position="51"/>
        <end position="70"/>
    </location>
</feature>
<keyword evidence="15" id="KW-1185">Reference proteome</keyword>
<dbReference type="GO" id="GO:0005886">
    <property type="term" value="C:plasma membrane"/>
    <property type="evidence" value="ECO:0007669"/>
    <property type="project" value="UniProtKB-SubCell"/>
</dbReference>
<evidence type="ECO:0000313" key="15">
    <source>
        <dbReference type="Proteomes" id="UP000018542"/>
    </source>
</evidence>
<dbReference type="InterPro" id="IPR016174">
    <property type="entry name" value="Di-haem_cyt_TM"/>
</dbReference>
<dbReference type="InterPro" id="IPR011577">
    <property type="entry name" value="Cyt_b561_bac/Ni-Hgenase"/>
</dbReference>
<evidence type="ECO:0000256" key="11">
    <source>
        <dbReference type="ARBA" id="ARBA00023136"/>
    </source>
</evidence>
<dbReference type="RefSeq" id="WP_023785929.1">
    <property type="nucleotide sequence ID" value="NC_022997.1"/>
</dbReference>
<keyword evidence="9 12" id="KW-1133">Transmembrane helix</keyword>
<proteinExistence type="inferred from homology"/>
<dbReference type="SUPFAM" id="SSF81342">
    <property type="entry name" value="Transmembrane di-heme cytochromes"/>
    <property type="match status" value="1"/>
</dbReference>
<keyword evidence="10" id="KW-0408">Iron</keyword>
<dbReference type="EMBL" id="CP006912">
    <property type="protein sequence ID" value="AHB49857.1"/>
    <property type="molecule type" value="Genomic_DNA"/>
</dbReference>
<dbReference type="GO" id="GO:0022904">
    <property type="term" value="P:respiratory electron transport chain"/>
    <property type="evidence" value="ECO:0007669"/>
    <property type="project" value="InterPro"/>
</dbReference>
<dbReference type="PANTHER" id="PTHR30485:SF0">
    <property type="entry name" value="NI_FE-HYDROGENASE 1 B-TYPE CYTOCHROME SUBUNIT-RELATED"/>
    <property type="match status" value="1"/>
</dbReference>
<evidence type="ECO:0000256" key="6">
    <source>
        <dbReference type="ARBA" id="ARBA00022692"/>
    </source>
</evidence>
<dbReference type="Proteomes" id="UP000018542">
    <property type="component" value="Chromosome"/>
</dbReference>
<organism evidence="14 15">
    <name type="scientific">Hyphomicrobium nitrativorans NL23</name>
    <dbReference type="NCBI Taxonomy" id="1029756"/>
    <lineage>
        <taxon>Bacteria</taxon>
        <taxon>Pseudomonadati</taxon>
        <taxon>Pseudomonadota</taxon>
        <taxon>Alphaproteobacteria</taxon>
        <taxon>Hyphomicrobiales</taxon>
        <taxon>Hyphomicrobiaceae</taxon>
        <taxon>Hyphomicrobium</taxon>
    </lineage>
</organism>
<dbReference type="PANTHER" id="PTHR30485">
    <property type="entry name" value="NI/FE-HYDROGENASE 1 B-TYPE CYTOCHROME SUBUNIT"/>
    <property type="match status" value="1"/>
</dbReference>
<evidence type="ECO:0000256" key="10">
    <source>
        <dbReference type="ARBA" id="ARBA00023004"/>
    </source>
</evidence>
<protein>
    <recommendedName>
        <fullName evidence="13">Cytochrome b561 bacterial/Ni-hydrogenase domain-containing protein</fullName>
    </recommendedName>
</protein>
<feature type="transmembrane region" description="Helical" evidence="12">
    <location>
        <begin position="161"/>
        <end position="185"/>
    </location>
</feature>
<evidence type="ECO:0000256" key="5">
    <source>
        <dbReference type="ARBA" id="ARBA00022617"/>
    </source>
</evidence>
<evidence type="ECO:0000256" key="3">
    <source>
        <dbReference type="ARBA" id="ARBA00022448"/>
    </source>
</evidence>
<keyword evidence="6 12" id="KW-0812">Transmembrane</keyword>
<gene>
    <name evidence="14" type="ORF">W911_02515</name>
</gene>
<keyword evidence="3" id="KW-0813">Transport</keyword>
<evidence type="ECO:0000256" key="8">
    <source>
        <dbReference type="ARBA" id="ARBA00022982"/>
    </source>
</evidence>
<evidence type="ECO:0000256" key="2">
    <source>
        <dbReference type="ARBA" id="ARBA00008622"/>
    </source>
</evidence>
<keyword evidence="5" id="KW-0349">Heme</keyword>
<keyword evidence="8" id="KW-0249">Electron transport</keyword>
<evidence type="ECO:0000256" key="4">
    <source>
        <dbReference type="ARBA" id="ARBA00022475"/>
    </source>
</evidence>
<keyword evidence="7" id="KW-0479">Metal-binding</keyword>
<accession>V5SH90</accession>
<evidence type="ECO:0000256" key="12">
    <source>
        <dbReference type="SAM" id="Phobius"/>
    </source>
</evidence>
<keyword evidence="4" id="KW-1003">Cell membrane</keyword>
<dbReference type="GO" id="GO:0009055">
    <property type="term" value="F:electron transfer activity"/>
    <property type="evidence" value="ECO:0007669"/>
    <property type="project" value="InterPro"/>
</dbReference>
<sequence length="192" mass="21699">MTPGWVRLWHWAIAILFVILVFTGVVLTYSSSRFVLMDYGLADTLHQVTGILFSILVVVFAVAAAMTGYWRRYQRRWQNLSARIRRFGGYLVRGVPEAGTEGPSRLELSRGFLILIQQWLSILSLMVLSPLLIVTGLVLFYPELLPEQVAGLGGIWPFALAHYWVGLIGALFLLFHVYIGTIAGFKRMIRGR</sequence>
<reference evidence="14 15" key="1">
    <citation type="journal article" date="2014" name="Genome Announc.">
        <title>Complete Genome Sequence of Hyphomicrobium nitrativorans Strain NL23, a Denitrifying Bacterium Isolated from Biofilm of a Methanol-Fed Denitrification System Treating Seawater at the Montreal Biodome.</title>
        <authorList>
            <person name="Martineau C."/>
            <person name="Villeneuve C."/>
            <person name="Mauffrey F."/>
            <person name="Villemur R."/>
        </authorList>
    </citation>
    <scope>NUCLEOTIDE SEQUENCE [LARGE SCALE GENOMIC DNA]</scope>
    <source>
        <strain evidence="14">NL23</strain>
    </source>
</reference>
<feature type="transmembrane region" description="Helical" evidence="12">
    <location>
        <begin position="119"/>
        <end position="141"/>
    </location>
</feature>
<dbReference type="GO" id="GO:0020037">
    <property type="term" value="F:heme binding"/>
    <property type="evidence" value="ECO:0007669"/>
    <property type="project" value="TreeGrafter"/>
</dbReference>
<dbReference type="OrthoDB" id="9781740at2"/>
<keyword evidence="11 12" id="KW-0472">Membrane</keyword>
<evidence type="ECO:0000259" key="13">
    <source>
        <dbReference type="Pfam" id="PF01292"/>
    </source>
</evidence>
<dbReference type="KEGG" id="hni:W911_02515"/>
<dbReference type="InterPro" id="IPR051542">
    <property type="entry name" value="Hydrogenase_cytochrome"/>
</dbReference>
<feature type="domain" description="Cytochrome b561 bacterial/Ni-hydrogenase" evidence="13">
    <location>
        <begin position="3"/>
        <end position="189"/>
    </location>
</feature>
<dbReference type="GO" id="GO:0005506">
    <property type="term" value="F:iron ion binding"/>
    <property type="evidence" value="ECO:0007669"/>
    <property type="project" value="InterPro"/>
</dbReference>
<evidence type="ECO:0000256" key="1">
    <source>
        <dbReference type="ARBA" id="ARBA00004651"/>
    </source>
</evidence>
<evidence type="ECO:0000256" key="9">
    <source>
        <dbReference type="ARBA" id="ARBA00022989"/>
    </source>
</evidence>
<dbReference type="PATRIC" id="fig|1029756.8.peg.534"/>